<dbReference type="SUPFAM" id="SSF53218">
    <property type="entry name" value="Molybdenum cofactor biosynthesis proteins"/>
    <property type="match status" value="1"/>
</dbReference>
<dbReference type="InterPro" id="IPR036425">
    <property type="entry name" value="MoaB/Mog-like_dom_sf"/>
</dbReference>
<dbReference type="eggNOG" id="COG2068">
    <property type="taxonomic scope" value="Bacteria"/>
</dbReference>
<feature type="domain" description="MoaB/Mog" evidence="2">
    <location>
        <begin position="170"/>
        <end position="306"/>
    </location>
</feature>
<dbReference type="OrthoDB" id="9779263at2"/>
<dbReference type="Gene3D" id="3.90.550.10">
    <property type="entry name" value="Spore Coat Polysaccharide Biosynthesis Protein SpsA, Chain A"/>
    <property type="match status" value="1"/>
</dbReference>
<dbReference type="SMART" id="SM00852">
    <property type="entry name" value="MoCF_biosynth"/>
    <property type="match status" value="1"/>
</dbReference>
<evidence type="ECO:0000259" key="2">
    <source>
        <dbReference type="SMART" id="SM00852"/>
    </source>
</evidence>
<dbReference type="CDD" id="cd04182">
    <property type="entry name" value="GT_2_like_f"/>
    <property type="match status" value="1"/>
</dbReference>
<dbReference type="EMBL" id="BBJU01000007">
    <property type="protein sequence ID" value="GAK69902.1"/>
    <property type="molecule type" value="Genomic_DNA"/>
</dbReference>
<dbReference type="Pfam" id="PF12804">
    <property type="entry name" value="NTP_transf_3"/>
    <property type="match status" value="1"/>
</dbReference>
<keyword evidence="1" id="KW-0460">Magnesium</keyword>
<dbReference type="InterPro" id="IPR012184">
    <property type="entry name" value="Bifunc_Mopterin-bd"/>
</dbReference>
<dbReference type="RefSeq" id="WP_045229431.1">
    <property type="nucleotide sequence ID" value="NZ_BBJU01000007.1"/>
</dbReference>
<dbReference type="PIRSF" id="PIRSF036626">
    <property type="entry name" value="MPTBd_MobAlike"/>
    <property type="match status" value="1"/>
</dbReference>
<dbReference type="CDD" id="cd03522">
    <property type="entry name" value="MoeA_like"/>
    <property type="match status" value="1"/>
</dbReference>
<evidence type="ECO:0000313" key="3">
    <source>
        <dbReference type="EMBL" id="GAK69902.1"/>
    </source>
</evidence>
<comment type="caution">
    <text evidence="3">The sequence shown here is derived from an EMBL/GenBank/DDBJ whole genome shotgun (WGS) entry which is preliminary data.</text>
</comment>
<protein>
    <recommendedName>
        <fullName evidence="2">MoaB/Mog domain-containing protein</fullName>
    </recommendedName>
</protein>
<dbReference type="InterPro" id="IPR025877">
    <property type="entry name" value="MobA-like_NTP_Trfase"/>
</dbReference>
<dbReference type="PANTHER" id="PTHR43777">
    <property type="entry name" value="MOLYBDENUM COFACTOR CYTIDYLYLTRANSFERASE"/>
    <property type="match status" value="1"/>
</dbReference>
<organism evidence="3 4">
    <name type="scientific">Agrobacterium rubi TR3 = NBRC 13261</name>
    <dbReference type="NCBI Taxonomy" id="1368415"/>
    <lineage>
        <taxon>Bacteria</taxon>
        <taxon>Pseudomonadati</taxon>
        <taxon>Pseudomonadota</taxon>
        <taxon>Alphaproteobacteria</taxon>
        <taxon>Hyphomicrobiales</taxon>
        <taxon>Rhizobiaceae</taxon>
        <taxon>Rhizobium/Agrobacterium group</taxon>
        <taxon>Agrobacterium</taxon>
    </lineage>
</organism>
<dbReference type="InterPro" id="IPR029044">
    <property type="entry name" value="Nucleotide-diphossugar_trans"/>
</dbReference>
<dbReference type="SUPFAM" id="SSF53448">
    <property type="entry name" value="Nucleotide-diphospho-sugar transferases"/>
    <property type="match status" value="1"/>
</dbReference>
<dbReference type="AlphaFoldDB" id="A0A081CTA6"/>
<gene>
    <name evidence="3" type="ORF">RRU01S_07_04280</name>
</gene>
<reference evidence="3 4" key="1">
    <citation type="submission" date="2014-08" db="EMBL/GenBank/DDBJ databases">
        <title>Whole genome shotgun sequence of Rhizobium rubi NBRC 13261.</title>
        <authorList>
            <person name="Katano-Makiyama Y."/>
            <person name="Hosoyama A."/>
            <person name="Hashimoto M."/>
            <person name="Hosoyama Y."/>
            <person name="Noguchi M."/>
            <person name="Tsuchikane K."/>
            <person name="Uohara A."/>
            <person name="Ohji S."/>
            <person name="Ichikawa N."/>
            <person name="Kimura A."/>
            <person name="Yamazoe A."/>
            <person name="Fujita N."/>
        </authorList>
    </citation>
    <scope>NUCLEOTIDE SEQUENCE [LARGE SCALE GENOMIC DNA]</scope>
    <source>
        <strain evidence="3 4">NBRC 13261</strain>
    </source>
</reference>
<dbReference type="GO" id="GO:0016779">
    <property type="term" value="F:nucleotidyltransferase activity"/>
    <property type="evidence" value="ECO:0007669"/>
    <property type="project" value="UniProtKB-ARBA"/>
</dbReference>
<proteinExistence type="predicted"/>
<accession>A0A081CTA6</accession>
<name>A0A081CTA6_9HYPH</name>
<evidence type="ECO:0000256" key="1">
    <source>
        <dbReference type="ARBA" id="ARBA00022842"/>
    </source>
</evidence>
<dbReference type="PANTHER" id="PTHR43777:SF1">
    <property type="entry name" value="MOLYBDENUM COFACTOR CYTIDYLYLTRANSFERASE"/>
    <property type="match status" value="1"/>
</dbReference>
<dbReference type="Proteomes" id="UP000028701">
    <property type="component" value="Unassembled WGS sequence"/>
</dbReference>
<dbReference type="InterPro" id="IPR001453">
    <property type="entry name" value="MoaB/Mog_dom"/>
</dbReference>
<dbReference type="Gene3D" id="3.40.980.10">
    <property type="entry name" value="MoaB/Mog-like domain"/>
    <property type="match status" value="1"/>
</dbReference>
<evidence type="ECO:0000313" key="4">
    <source>
        <dbReference type="Proteomes" id="UP000028701"/>
    </source>
</evidence>
<sequence length="551" mass="57847">MKFGQFPIDDATGLSLAHSLRLKDAELSKGHVLQPSDISGIRAAGLTSVTAALLESDDVGEDEAARMLARSVTADHLRFSEAKTGRVNVYATVKGLFVADRATIDRFNGIDPAITFACLADRTRVSAGDMVGTFKIIPLAVSQSIVEAASKVMQAGAAFAVRPFQRFAVNLIATELPRLKPSVMDKTARILSRRLAVCGNSLQREMRNAHDTKALSQTLREVSALPEEAPKLIVVFGASAVIDEGDVIPQAIREAGGTVLRVGMPVDPGNLLVLGLIGDTYVVGAPGCARSPMENGFDWILERILAGEKPDGYDIANMGVGGLLKEIRSRPMPRDTVSERQGQMSIAIVLLAAGMSSRMGNSGFHKLLSEFDGVPLLRRTAAVAVGSKASSVTVVLGHRKDELQAVLSGLELSTVVNPDYASGMASSLATGFATNEARNAEGIMVMLADMPGLTSTHLDQMIDAFAASGATAIVRAVSQGKPGNPVILPRSLHDAVLRLEGDVGARHLIETSGLPIINIDVGSAAQTDVDTPDAIEAAGGVLVGGLIVPLR</sequence>